<dbReference type="SMART" id="SM01391">
    <property type="entry name" value="Filament"/>
    <property type="match status" value="1"/>
</dbReference>
<evidence type="ECO:0000256" key="7">
    <source>
        <dbReference type="SAM" id="MobiDB-lite"/>
    </source>
</evidence>
<proteinExistence type="inferred from homology"/>
<dbReference type="InterPro" id="IPR039008">
    <property type="entry name" value="IF_rod_dom"/>
</dbReference>
<dbReference type="Gene3D" id="1.20.5.170">
    <property type="match status" value="1"/>
</dbReference>
<accession>A0A3L8RUJ9</accession>
<feature type="domain" description="IF rod" evidence="8">
    <location>
        <begin position="88"/>
        <end position="459"/>
    </location>
</feature>
<dbReference type="PANTHER" id="PTHR23239:SF349">
    <property type="entry name" value="KERATIN, TYPE I CYTOSKELETAL 18"/>
    <property type="match status" value="1"/>
</dbReference>
<dbReference type="GO" id="GO:0005198">
    <property type="term" value="F:structural molecule activity"/>
    <property type="evidence" value="ECO:0007669"/>
    <property type="project" value="InterPro"/>
</dbReference>
<keyword evidence="10" id="KW-1185">Reference proteome</keyword>
<dbReference type="PROSITE" id="PS51842">
    <property type="entry name" value="IF_ROD_2"/>
    <property type="match status" value="1"/>
</dbReference>
<dbReference type="Proteomes" id="UP000276834">
    <property type="component" value="Unassembled WGS sequence"/>
</dbReference>
<comment type="caution">
    <text evidence="9">The sequence shown here is derived from an EMBL/GenBank/DDBJ whole genome shotgun (WGS) entry which is preliminary data.</text>
</comment>
<dbReference type="AlphaFoldDB" id="A0A3L8RUJ9"/>
<evidence type="ECO:0000256" key="3">
    <source>
        <dbReference type="ARBA" id="ARBA00022754"/>
    </source>
</evidence>
<dbReference type="Gene3D" id="1.20.5.500">
    <property type="entry name" value="Single helix bin"/>
    <property type="match status" value="1"/>
</dbReference>
<feature type="compositionally biased region" description="Acidic residues" evidence="7">
    <location>
        <begin position="165"/>
        <end position="181"/>
    </location>
</feature>
<dbReference type="Gene3D" id="1.20.5.1160">
    <property type="entry name" value="Vasodilator-stimulated phosphoprotein"/>
    <property type="match status" value="1"/>
</dbReference>
<keyword evidence="4 6" id="KW-0175">Coiled coil</keyword>
<evidence type="ECO:0000256" key="6">
    <source>
        <dbReference type="SAM" id="Coils"/>
    </source>
</evidence>
<gene>
    <name evidence="9" type="ORF">DV515_00015741</name>
</gene>
<evidence type="ECO:0000256" key="1">
    <source>
        <dbReference type="ARBA" id="ARBA00022553"/>
    </source>
</evidence>
<evidence type="ECO:0000259" key="8">
    <source>
        <dbReference type="PROSITE" id="PS51842"/>
    </source>
</evidence>
<dbReference type="OrthoDB" id="2441647at2759"/>
<comment type="similarity">
    <text evidence="5">Belongs to the intermediate filament family.</text>
</comment>
<feature type="coiled-coil region" evidence="6">
    <location>
        <begin position="234"/>
        <end position="261"/>
    </location>
</feature>
<evidence type="ECO:0000256" key="4">
    <source>
        <dbReference type="ARBA" id="ARBA00023054"/>
    </source>
</evidence>
<feature type="coiled-coil region" evidence="6">
    <location>
        <begin position="85"/>
        <end position="126"/>
    </location>
</feature>
<keyword evidence="3 5" id="KW-0403">Intermediate filament</keyword>
<keyword evidence="2" id="KW-0416">Keratin</keyword>
<dbReference type="GO" id="GO:0045104">
    <property type="term" value="P:intermediate filament cytoskeleton organization"/>
    <property type="evidence" value="ECO:0007669"/>
    <property type="project" value="TreeGrafter"/>
</dbReference>
<dbReference type="GO" id="GO:0045095">
    <property type="term" value="C:keratin filament"/>
    <property type="evidence" value="ECO:0007669"/>
    <property type="project" value="TreeGrafter"/>
</dbReference>
<sequence>MSFSRRTVYSSSVRSGGMGTLGTAGIAPGRRFAPLGSAASVYAGAGGAGSRISVSRTLSSAGGAFRAGYGAGLGGSVFLGGSGAVANEKEAMQDLNDRLATYLEQVRRLEQENRRLETQIREFMAQKGPSAHDWSPQWELIEELRDKDKDEDEDEDRKGNRDGNEDGDENEDGYETEDENDGNGMGMGQGWGKECDGDEDEDDGIGDGEKDVFEAELAIRLSVDSDIAGLRKVLDDTNMMRLQLEGDIEALREELILLRKDHDQVGLEDLGGLRWAVGPQTDPPCLQEVQDLRVQVSQSALTVEVDAPRSQDLGKVLGELRAQYDTLAQKNLEDLEKQWGQQITETTLEVTQSTKDLDMARGTVGALRRSLQTLEIDLEALRNQNAGLEAALAEAEARAGAHLAQVQLQVSAAEAELRDMRAQLRQQNEQHRELLGLKDQLEAEIATYRQLLEGGEGFRLAEGTGERVSLRDALDKETTATMAGTGTTQRMVTETREVKVRTY</sequence>
<protein>
    <recommendedName>
        <fullName evidence="8">IF rod domain-containing protein</fullName>
    </recommendedName>
</protein>
<name>A0A3L8RUJ9_CHLGU</name>
<dbReference type="PANTHER" id="PTHR23239">
    <property type="entry name" value="INTERMEDIATE FILAMENT"/>
    <property type="match status" value="1"/>
</dbReference>
<feature type="coiled-coil region" evidence="6">
    <location>
        <begin position="364"/>
        <end position="451"/>
    </location>
</feature>
<feature type="compositionally biased region" description="Acidic residues" evidence="7">
    <location>
        <begin position="196"/>
        <end position="206"/>
    </location>
</feature>
<evidence type="ECO:0000313" key="9">
    <source>
        <dbReference type="EMBL" id="RLV87404.1"/>
    </source>
</evidence>
<reference evidence="9 10" key="1">
    <citation type="journal article" date="2018" name="Proc. R. Soc. B">
        <title>A non-coding region near Follistatin controls head colour polymorphism in the Gouldian finch.</title>
        <authorList>
            <person name="Toomey M.B."/>
            <person name="Marques C.I."/>
            <person name="Andrade P."/>
            <person name="Araujo P.M."/>
            <person name="Sabatino S."/>
            <person name="Gazda M.A."/>
            <person name="Afonso S."/>
            <person name="Lopes R.J."/>
            <person name="Corbo J.C."/>
            <person name="Carneiro M."/>
        </authorList>
    </citation>
    <scope>NUCLEOTIDE SEQUENCE [LARGE SCALE GENOMIC DNA]</scope>
    <source>
        <strain evidence="9">Red01</strain>
        <tissue evidence="9">Muscle</tissue>
    </source>
</reference>
<keyword evidence="1" id="KW-0597">Phosphoprotein</keyword>
<organism evidence="9 10">
    <name type="scientific">Chloebia gouldiae</name>
    <name type="common">Gouldian finch</name>
    <name type="synonym">Erythrura gouldiae</name>
    <dbReference type="NCBI Taxonomy" id="44316"/>
    <lineage>
        <taxon>Eukaryota</taxon>
        <taxon>Metazoa</taxon>
        <taxon>Chordata</taxon>
        <taxon>Craniata</taxon>
        <taxon>Vertebrata</taxon>
        <taxon>Euteleostomi</taxon>
        <taxon>Archelosauria</taxon>
        <taxon>Archosauria</taxon>
        <taxon>Dinosauria</taxon>
        <taxon>Saurischia</taxon>
        <taxon>Theropoda</taxon>
        <taxon>Coelurosauria</taxon>
        <taxon>Aves</taxon>
        <taxon>Neognathae</taxon>
        <taxon>Neoaves</taxon>
        <taxon>Telluraves</taxon>
        <taxon>Australaves</taxon>
        <taxon>Passeriformes</taxon>
        <taxon>Passeroidea</taxon>
        <taxon>Passeridae</taxon>
        <taxon>Chloebia</taxon>
    </lineage>
</organism>
<dbReference type="InterPro" id="IPR002957">
    <property type="entry name" value="Keratin_I"/>
</dbReference>
<evidence type="ECO:0000256" key="2">
    <source>
        <dbReference type="ARBA" id="ARBA00022744"/>
    </source>
</evidence>
<dbReference type="InterPro" id="IPR018039">
    <property type="entry name" value="IF_conserved"/>
</dbReference>
<dbReference type="SUPFAM" id="SSF64593">
    <property type="entry name" value="Intermediate filament protein, coiled coil region"/>
    <property type="match status" value="2"/>
</dbReference>
<dbReference type="EMBL" id="QUSF01000204">
    <property type="protein sequence ID" value="RLV87404.1"/>
    <property type="molecule type" value="Genomic_DNA"/>
</dbReference>
<evidence type="ECO:0000256" key="5">
    <source>
        <dbReference type="RuleBase" id="RU000685"/>
    </source>
</evidence>
<evidence type="ECO:0000313" key="10">
    <source>
        <dbReference type="Proteomes" id="UP000276834"/>
    </source>
</evidence>
<dbReference type="STRING" id="44316.ENSEGOP00005009999"/>
<dbReference type="Pfam" id="PF00038">
    <property type="entry name" value="Filament"/>
    <property type="match status" value="2"/>
</dbReference>
<feature type="region of interest" description="Disordered" evidence="7">
    <location>
        <begin position="144"/>
        <end position="208"/>
    </location>
</feature>
<dbReference type="PROSITE" id="PS00226">
    <property type="entry name" value="IF_ROD_1"/>
    <property type="match status" value="1"/>
</dbReference>